<comment type="similarity">
    <text evidence="3">Belongs to the SEC23/SEC24 family. SEC24 subfamily.</text>
</comment>
<dbReference type="InterPro" id="IPR036465">
    <property type="entry name" value="vWFA_dom_sf"/>
</dbReference>
<dbReference type="PANTHER" id="PTHR13803">
    <property type="entry name" value="SEC24-RELATED PROTEIN"/>
    <property type="match status" value="1"/>
</dbReference>
<feature type="non-terminal residue" evidence="8">
    <location>
        <position position="1"/>
    </location>
</feature>
<evidence type="ECO:0000256" key="2">
    <source>
        <dbReference type="ARBA" id="ARBA00006336"/>
    </source>
</evidence>
<dbReference type="Pfam" id="PF04811">
    <property type="entry name" value="Sec23_trunk"/>
    <property type="match status" value="1"/>
</dbReference>
<dbReference type="Gene3D" id="3.40.50.850">
    <property type="entry name" value="Isochorismatase-like"/>
    <property type="match status" value="1"/>
</dbReference>
<dbReference type="AlphaFoldDB" id="A0A0V0YB67"/>
<dbReference type="InterPro" id="IPR036380">
    <property type="entry name" value="Isochorismatase-like_sf"/>
</dbReference>
<dbReference type="GO" id="GO:0070971">
    <property type="term" value="C:endoplasmic reticulum exit site"/>
    <property type="evidence" value="ECO:0007669"/>
    <property type="project" value="TreeGrafter"/>
</dbReference>
<dbReference type="GO" id="GO:0000139">
    <property type="term" value="C:Golgi membrane"/>
    <property type="evidence" value="ECO:0007669"/>
    <property type="project" value="UniProtKB-SubCell"/>
</dbReference>
<dbReference type="InterPro" id="IPR036174">
    <property type="entry name" value="Znf_Sec23_Sec24_sf"/>
</dbReference>
<evidence type="ECO:0000313" key="8">
    <source>
        <dbReference type="EMBL" id="KRX97716.1"/>
    </source>
</evidence>
<evidence type="ECO:0000256" key="1">
    <source>
        <dbReference type="ARBA" id="ARBA00004394"/>
    </source>
</evidence>
<evidence type="ECO:0000259" key="7">
    <source>
        <dbReference type="Pfam" id="PF04811"/>
    </source>
</evidence>
<evidence type="ECO:0000256" key="4">
    <source>
        <dbReference type="ARBA" id="ARBA00023034"/>
    </source>
</evidence>
<dbReference type="PANTHER" id="PTHR13803:SF39">
    <property type="entry name" value="SECRETORY 24AB, ISOFORM A"/>
    <property type="match status" value="1"/>
</dbReference>
<feature type="domain" description="Zinc finger Sec23/Sec24-type" evidence="6">
    <location>
        <begin position="505"/>
        <end position="535"/>
    </location>
</feature>
<feature type="domain" description="Isochorismatase-like" evidence="5">
    <location>
        <begin position="39"/>
        <end position="204"/>
    </location>
</feature>
<dbReference type="Proteomes" id="UP000054815">
    <property type="component" value="Unassembled WGS sequence"/>
</dbReference>
<dbReference type="EMBL" id="JYDU01000028">
    <property type="protein sequence ID" value="KRX97718.1"/>
    <property type="molecule type" value="Genomic_DNA"/>
</dbReference>
<dbReference type="InterPro" id="IPR006895">
    <property type="entry name" value="Znf_Sec23_Sec24"/>
</dbReference>
<organism evidence="8 9">
    <name type="scientific">Trichinella pseudospiralis</name>
    <name type="common">Parasitic roundworm</name>
    <dbReference type="NCBI Taxonomy" id="6337"/>
    <lineage>
        <taxon>Eukaryota</taxon>
        <taxon>Metazoa</taxon>
        <taxon>Ecdysozoa</taxon>
        <taxon>Nematoda</taxon>
        <taxon>Enoplea</taxon>
        <taxon>Dorylaimia</taxon>
        <taxon>Trichinellida</taxon>
        <taxon>Trichinellidae</taxon>
        <taxon>Trichinella</taxon>
    </lineage>
</organism>
<sequence length="770" mass="84879">LLILIYLNLSGRININNYYFLLKRQTFSMRHSTSLHKYALLVIDMQEEFRQCAVKIVNQLNRTIEICRQNNVPVIFTQHGHRQPSVDAGQLVEQWGSVIEYGSKEWQMMPEVNLLPSDYIISEKRRYDAFYGTVLGEMLRKLDVNTLVISGVMTNLCCETTTRSAFVRDFRVFFLSDGTATVSEEMHKASLLNISYGFATVLTSFSGNNNSMKMTDPLWNSSRPAGSHPVSPFLNNPPNVAMPSAQLKPPPANFLPPPLSTVNTAVPKSIFSLGQGSVSSIPVSSSGLPSMNGLVLPPNLSTFRSDVSTFTDVSLSPTVTAAPVTTVAQSVSNFSSSTIGQTCPPLLPLPEDPYFVKHYVPPPSVQPSGSSMSSVSGCGIGSSPISEGQHNFTGLQYPISSPINYIVPDLGNLNLNVASPARTAVVDLLQEKHPIPSECLEPPVVTLPRPYDIDLVSSDSSVLRCTLTAVPESPTVLKKCRLPLGLILHPFKDLKKLVMVETSIIVRCRSCRAYINPYVRFVDRNWNCNICGRANLPDEFYYNPQTGKIGDPSLRPEIQNSSIEFIAPAHEYENRPPQPACYIFILDVSARAVQSGYLVMFRDVLLESLRLLPGDNRTIIGFIALRENLKPKEFVVSDVDDIVMPSKSFLLFYLDDSMDAVESFLNDLPERFADNTDPKCALGSAITAGFELIATIGGRLTVFQTVLPDIGNGSLTSREDPNLRAAKEVTNMNAASDFYKNLALKCTERMIAVDLFVLGDAYVDLATVMW</sequence>
<feature type="domain" description="Sec23/Sec24 trunk" evidence="7">
    <location>
        <begin position="577"/>
        <end position="768"/>
    </location>
</feature>
<dbReference type="Pfam" id="PF00857">
    <property type="entry name" value="Isochorismatase"/>
    <property type="match status" value="1"/>
</dbReference>
<reference evidence="8 9" key="1">
    <citation type="submission" date="2015-01" db="EMBL/GenBank/DDBJ databases">
        <title>Evolution of Trichinella species and genotypes.</title>
        <authorList>
            <person name="Korhonen P.K."/>
            <person name="Edoardo P."/>
            <person name="Giuseppe L.R."/>
            <person name="Gasser R.B."/>
        </authorList>
    </citation>
    <scope>NUCLEOTIDE SEQUENCE [LARGE SCALE GENOMIC DNA]</scope>
    <source>
        <strain evidence="8">ISS141</strain>
    </source>
</reference>
<evidence type="ECO:0000259" key="5">
    <source>
        <dbReference type="Pfam" id="PF00857"/>
    </source>
</evidence>
<accession>A0A0V0YB67</accession>
<dbReference type="SUPFAM" id="SSF52499">
    <property type="entry name" value="Isochorismatase-like hydrolases"/>
    <property type="match status" value="1"/>
</dbReference>
<dbReference type="SUPFAM" id="SSF82919">
    <property type="entry name" value="Zn-finger domain of Sec23/24"/>
    <property type="match status" value="1"/>
</dbReference>
<evidence type="ECO:0000313" key="9">
    <source>
        <dbReference type="Proteomes" id="UP000054815"/>
    </source>
</evidence>
<dbReference type="CDD" id="cd00431">
    <property type="entry name" value="cysteine_hydrolases"/>
    <property type="match status" value="1"/>
</dbReference>
<dbReference type="Gene3D" id="3.40.50.410">
    <property type="entry name" value="von Willebrand factor, type A domain"/>
    <property type="match status" value="1"/>
</dbReference>
<dbReference type="Gene3D" id="2.30.30.380">
    <property type="entry name" value="Zn-finger domain of Sec23/24"/>
    <property type="match status" value="1"/>
</dbReference>
<dbReference type="InterPro" id="IPR050550">
    <property type="entry name" value="SEC23_SEC24_subfamily"/>
</dbReference>
<dbReference type="GO" id="GO:0090110">
    <property type="term" value="P:COPII-coated vesicle cargo loading"/>
    <property type="evidence" value="ECO:0007669"/>
    <property type="project" value="TreeGrafter"/>
</dbReference>
<dbReference type="GO" id="GO:0006886">
    <property type="term" value="P:intracellular protein transport"/>
    <property type="evidence" value="ECO:0007669"/>
    <property type="project" value="InterPro"/>
</dbReference>
<comment type="similarity">
    <text evidence="2">Belongs to the isochorismatase family.</text>
</comment>
<comment type="subcellular location">
    <subcellularLocation>
        <location evidence="1">Golgi apparatus membrane</location>
    </subcellularLocation>
</comment>
<dbReference type="EMBL" id="JYDU01000028">
    <property type="protein sequence ID" value="KRX97714.1"/>
    <property type="molecule type" value="Genomic_DNA"/>
</dbReference>
<dbReference type="InterPro" id="IPR000868">
    <property type="entry name" value="Isochorismatase-like_dom"/>
</dbReference>
<dbReference type="GO" id="GO:0000149">
    <property type="term" value="F:SNARE binding"/>
    <property type="evidence" value="ECO:0007669"/>
    <property type="project" value="TreeGrafter"/>
</dbReference>
<keyword evidence="4" id="KW-0333">Golgi apparatus</keyword>
<name>A0A0V0YB67_TRIPS</name>
<dbReference type="SUPFAM" id="SSF81995">
    <property type="entry name" value="beta-sandwich domain of Sec23/24"/>
    <property type="match status" value="1"/>
</dbReference>
<comment type="caution">
    <text evidence="8">The sequence shown here is derived from an EMBL/GenBank/DDBJ whole genome shotgun (WGS) entry which is preliminary data.</text>
</comment>
<dbReference type="GO" id="GO:0008270">
    <property type="term" value="F:zinc ion binding"/>
    <property type="evidence" value="ECO:0007669"/>
    <property type="project" value="InterPro"/>
</dbReference>
<dbReference type="Pfam" id="PF04810">
    <property type="entry name" value="zf-Sec23_Sec24"/>
    <property type="match status" value="1"/>
</dbReference>
<dbReference type="SUPFAM" id="SSF53300">
    <property type="entry name" value="vWA-like"/>
    <property type="match status" value="1"/>
</dbReference>
<dbReference type="EMBL" id="JYDU01000028">
    <property type="protein sequence ID" value="KRX97716.1"/>
    <property type="molecule type" value="Genomic_DNA"/>
</dbReference>
<proteinExistence type="inferred from homology"/>
<evidence type="ECO:0000256" key="3">
    <source>
        <dbReference type="ARBA" id="ARBA00008334"/>
    </source>
</evidence>
<protein>
    <submittedName>
        <fullName evidence="8">Protein transport protein Sec24A</fullName>
    </submittedName>
</protein>
<dbReference type="GO" id="GO:0030127">
    <property type="term" value="C:COPII vesicle coat"/>
    <property type="evidence" value="ECO:0007669"/>
    <property type="project" value="InterPro"/>
</dbReference>
<evidence type="ECO:0000259" key="6">
    <source>
        <dbReference type="Pfam" id="PF04810"/>
    </source>
</evidence>
<dbReference type="InterPro" id="IPR006896">
    <property type="entry name" value="Sec23/24_trunk_dom"/>
</dbReference>
<gene>
    <name evidence="8" type="primary">SEC24A</name>
    <name evidence="8" type="ORF">T4E_1484</name>
</gene>